<evidence type="ECO:0000313" key="2">
    <source>
        <dbReference type="EMBL" id="SDS58118.1"/>
    </source>
</evidence>
<protein>
    <submittedName>
        <fullName evidence="2">Uncharacterized protein</fullName>
    </submittedName>
</protein>
<evidence type="ECO:0000313" key="3">
    <source>
        <dbReference type="Proteomes" id="UP000199092"/>
    </source>
</evidence>
<gene>
    <name evidence="2" type="ORF">SAMN04488543_1997</name>
</gene>
<dbReference type="AlphaFoldDB" id="A0A1H1TD74"/>
<feature type="compositionally biased region" description="Pro residues" evidence="1">
    <location>
        <begin position="51"/>
        <end position="60"/>
    </location>
</feature>
<reference evidence="2 3" key="1">
    <citation type="submission" date="2016-10" db="EMBL/GenBank/DDBJ databases">
        <authorList>
            <person name="de Groot N.N."/>
        </authorList>
    </citation>
    <scope>NUCLEOTIDE SEQUENCE [LARGE SCALE GENOMIC DNA]</scope>
    <source>
        <strain evidence="2 3">DSM 21741</strain>
    </source>
</reference>
<dbReference type="Proteomes" id="UP000199092">
    <property type="component" value="Chromosome I"/>
</dbReference>
<sequence length="109" mass="12028">MNPLGPVWRCRVCEGVNRNGRVCTTCGAEVPVGEPLRAAVRTVKPSSTRPATPPPVPPNPTRRELRTYPVPEEIYPVDSDDRLDFDSGFEIRPMPGGCLINLGPRDRSF</sequence>
<organism evidence="2 3">
    <name type="scientific">Friedmanniella luteola</name>
    <dbReference type="NCBI Taxonomy" id="546871"/>
    <lineage>
        <taxon>Bacteria</taxon>
        <taxon>Bacillati</taxon>
        <taxon>Actinomycetota</taxon>
        <taxon>Actinomycetes</taxon>
        <taxon>Propionibacteriales</taxon>
        <taxon>Nocardioidaceae</taxon>
        <taxon>Friedmanniella</taxon>
    </lineage>
</organism>
<dbReference type="STRING" id="546871.SAMN04488543_1997"/>
<accession>A0A1H1TD74</accession>
<feature type="region of interest" description="Disordered" evidence="1">
    <location>
        <begin position="41"/>
        <end position="71"/>
    </location>
</feature>
<name>A0A1H1TD74_9ACTN</name>
<dbReference type="OrthoDB" id="5196010at2"/>
<proteinExistence type="predicted"/>
<keyword evidence="3" id="KW-1185">Reference proteome</keyword>
<evidence type="ECO:0000256" key="1">
    <source>
        <dbReference type="SAM" id="MobiDB-lite"/>
    </source>
</evidence>
<dbReference type="RefSeq" id="WP_091412559.1">
    <property type="nucleotide sequence ID" value="NZ_LT629749.1"/>
</dbReference>
<dbReference type="EMBL" id="LT629749">
    <property type="protein sequence ID" value="SDS58118.1"/>
    <property type="molecule type" value="Genomic_DNA"/>
</dbReference>